<proteinExistence type="inferred from homology"/>
<dbReference type="HAMAP" id="MF_00055">
    <property type="entry name" value="MEMO1"/>
    <property type="match status" value="1"/>
</dbReference>
<keyword evidence="10" id="KW-1185">Reference proteome</keyword>
<reference evidence="9" key="1">
    <citation type="journal article" date="2020" name="Microb. Genom.">
        <title>Genetic diversity of clinical and environmental Mucorales isolates obtained from an investigation of mucormycosis cases among solid organ transplant recipients.</title>
        <authorList>
            <person name="Nguyen M.H."/>
            <person name="Kaul D."/>
            <person name="Muto C."/>
            <person name="Cheng S.J."/>
            <person name="Richter R.A."/>
            <person name="Bruno V.M."/>
            <person name="Liu G."/>
            <person name="Beyhan S."/>
            <person name="Sundermann A.J."/>
            <person name="Mounaud S."/>
            <person name="Pasculle A.W."/>
            <person name="Nierman W.C."/>
            <person name="Driscoll E."/>
            <person name="Cumbie R."/>
            <person name="Clancy C.J."/>
            <person name="Dupont C.L."/>
        </authorList>
    </citation>
    <scope>NUCLEOTIDE SEQUENCE</scope>
    <source>
        <strain evidence="9">GL11</strain>
    </source>
</reference>
<feature type="active site" description="Charge relay system" evidence="5">
    <location>
        <position position="362"/>
    </location>
</feature>
<protein>
    <recommendedName>
        <fullName evidence="8">Peptidase S8/S53 domain-containing protein</fullName>
    </recommendedName>
</protein>
<gene>
    <name evidence="9" type="ORF">G6F64_005710</name>
</gene>
<dbReference type="PROSITE" id="PS51892">
    <property type="entry name" value="SUBTILASE"/>
    <property type="match status" value="1"/>
</dbReference>
<name>A0A9P6XAP2_RHIOR</name>
<feature type="domain" description="Peptidase S8/S53" evidence="8">
    <location>
        <begin position="167"/>
        <end position="396"/>
    </location>
</feature>
<dbReference type="InterPro" id="IPR023828">
    <property type="entry name" value="Peptidase_S8_Ser-AS"/>
</dbReference>
<dbReference type="Pfam" id="PF01875">
    <property type="entry name" value="Memo"/>
    <property type="match status" value="1"/>
</dbReference>
<dbReference type="PANTHER" id="PTHR11060:SF0">
    <property type="entry name" value="PROTEIN MEMO1"/>
    <property type="match status" value="1"/>
</dbReference>
<dbReference type="InterPro" id="IPR015500">
    <property type="entry name" value="Peptidase_S8_subtilisin-rel"/>
</dbReference>
<feature type="active site" description="Charge relay system" evidence="5">
    <location>
        <position position="208"/>
    </location>
</feature>
<dbReference type="InterPro" id="IPR023827">
    <property type="entry name" value="Peptidase_S8_Asp-AS"/>
</dbReference>
<dbReference type="CDD" id="cd07361">
    <property type="entry name" value="MEMO_like"/>
    <property type="match status" value="1"/>
</dbReference>
<dbReference type="PANTHER" id="PTHR11060">
    <property type="entry name" value="PROTEIN MEMO1"/>
    <property type="match status" value="1"/>
</dbReference>
<evidence type="ECO:0000259" key="8">
    <source>
        <dbReference type="Pfam" id="PF00082"/>
    </source>
</evidence>
<dbReference type="Gene3D" id="3.40.50.200">
    <property type="entry name" value="Peptidase S8/S53 domain"/>
    <property type="match status" value="1"/>
</dbReference>
<dbReference type="InterPro" id="IPR036852">
    <property type="entry name" value="Peptidase_S8/S53_dom_sf"/>
</dbReference>
<evidence type="ECO:0000256" key="6">
    <source>
        <dbReference type="RuleBase" id="RU003355"/>
    </source>
</evidence>
<accession>A0A9P6XAP2</accession>
<dbReference type="FunFam" id="3.40.50.200:FF:000016">
    <property type="entry name" value="Proprotein convertase subtilisin/kexin type 9"/>
    <property type="match status" value="1"/>
</dbReference>
<evidence type="ECO:0000256" key="7">
    <source>
        <dbReference type="SAM" id="Coils"/>
    </source>
</evidence>
<feature type="coiled-coil region" evidence="7">
    <location>
        <begin position="98"/>
        <end position="125"/>
    </location>
</feature>
<dbReference type="Pfam" id="PF00082">
    <property type="entry name" value="Peptidase_S8"/>
    <property type="match status" value="1"/>
</dbReference>
<evidence type="ECO:0000256" key="5">
    <source>
        <dbReference type="PROSITE-ProRule" id="PRU01240"/>
    </source>
</evidence>
<dbReference type="PROSITE" id="PS00136">
    <property type="entry name" value="SUBTILASE_ASP"/>
    <property type="match status" value="1"/>
</dbReference>
<keyword evidence="3 5" id="KW-0378">Hydrolase</keyword>
<dbReference type="AlphaFoldDB" id="A0A9P6XAP2"/>
<evidence type="ECO:0000256" key="3">
    <source>
        <dbReference type="ARBA" id="ARBA00022801"/>
    </source>
</evidence>
<organism evidence="9 10">
    <name type="scientific">Rhizopus oryzae</name>
    <name type="common">Mucormycosis agent</name>
    <name type="synonym">Rhizopus arrhizus var. delemar</name>
    <dbReference type="NCBI Taxonomy" id="64495"/>
    <lineage>
        <taxon>Eukaryota</taxon>
        <taxon>Fungi</taxon>
        <taxon>Fungi incertae sedis</taxon>
        <taxon>Mucoromycota</taxon>
        <taxon>Mucoromycotina</taxon>
        <taxon>Mucoromycetes</taxon>
        <taxon>Mucorales</taxon>
        <taxon>Mucorineae</taxon>
        <taxon>Rhizopodaceae</taxon>
        <taxon>Rhizopus</taxon>
    </lineage>
</organism>
<dbReference type="Proteomes" id="UP000716291">
    <property type="component" value="Unassembled WGS sequence"/>
</dbReference>
<dbReference type="CDD" id="cd04077">
    <property type="entry name" value="Peptidases_S8_PCSK9_ProteinaseK_like"/>
    <property type="match status" value="1"/>
</dbReference>
<dbReference type="GO" id="GO:0006508">
    <property type="term" value="P:proteolysis"/>
    <property type="evidence" value="ECO:0007669"/>
    <property type="project" value="UniProtKB-KW"/>
</dbReference>
<feature type="active site" description="Charge relay system" evidence="5">
    <location>
        <position position="176"/>
    </location>
</feature>
<evidence type="ECO:0000256" key="4">
    <source>
        <dbReference type="ARBA" id="ARBA00022825"/>
    </source>
</evidence>
<comment type="similarity">
    <text evidence="5 6">Belongs to the peptidase S8 family.</text>
</comment>
<dbReference type="InterPro" id="IPR000209">
    <property type="entry name" value="Peptidase_S8/S53_dom"/>
</dbReference>
<comment type="similarity">
    <text evidence="1">Belongs to the MEMO1 family.</text>
</comment>
<keyword evidence="2 5" id="KW-0645">Protease</keyword>
<comment type="caution">
    <text evidence="9">The sequence shown here is derived from an EMBL/GenBank/DDBJ whole genome shotgun (WGS) entry which is preliminary data.</text>
</comment>
<dbReference type="PRINTS" id="PR00723">
    <property type="entry name" value="SUBTILISIN"/>
</dbReference>
<dbReference type="GO" id="GO:0004252">
    <property type="term" value="F:serine-type endopeptidase activity"/>
    <property type="evidence" value="ECO:0007669"/>
    <property type="project" value="UniProtKB-UniRule"/>
</dbReference>
<dbReference type="InterPro" id="IPR034193">
    <property type="entry name" value="PCSK9_ProteinaseK-like"/>
</dbReference>
<dbReference type="EMBL" id="JAANQT010000714">
    <property type="protein sequence ID" value="KAG1308893.1"/>
    <property type="molecule type" value="Genomic_DNA"/>
</dbReference>
<evidence type="ECO:0000313" key="10">
    <source>
        <dbReference type="Proteomes" id="UP000716291"/>
    </source>
</evidence>
<dbReference type="PROSITE" id="PS00138">
    <property type="entry name" value="SUBTILASE_SER"/>
    <property type="match status" value="1"/>
</dbReference>
<evidence type="ECO:0000256" key="2">
    <source>
        <dbReference type="ARBA" id="ARBA00022670"/>
    </source>
</evidence>
<keyword evidence="7" id="KW-0175">Coiled coil</keyword>
<dbReference type="SUPFAM" id="SSF52743">
    <property type="entry name" value="Subtilisin-like"/>
    <property type="match status" value="1"/>
</dbReference>
<dbReference type="Gene3D" id="3.40.830.10">
    <property type="entry name" value="LigB-like"/>
    <property type="match status" value="1"/>
</dbReference>
<dbReference type="NCBIfam" id="TIGR04336">
    <property type="entry name" value="AmmeMemoSam_B"/>
    <property type="match status" value="1"/>
</dbReference>
<evidence type="ECO:0000313" key="9">
    <source>
        <dbReference type="EMBL" id="KAG1308893.1"/>
    </source>
</evidence>
<evidence type="ECO:0000256" key="1">
    <source>
        <dbReference type="ARBA" id="ARBA00006315"/>
    </source>
</evidence>
<dbReference type="InterPro" id="IPR002737">
    <property type="entry name" value="MEMO1_fam"/>
</dbReference>
<sequence length="708" mass="78648">MAQLESPTHIVKFKSFVGRASAPAILLSHHRDFLSFVRKKNVSVNPLAQDLHLNRIDLGNNFNAVEGVFSDHAFLDYLYKQSTVEYVESNQVYKTTVVATKQRRAEEEEEEDEGLEEEEDMLINSGTDNQTISSTLKKGKPSNWGLARIHQRQRGDFEKYIFDSIGGEGIEVYVLDTGVYADHLDFGHRVIHSINLIMHEDENDMGGHGTHVAAKIAGTEYGVAKTATIRSVKVLNKLGDGSTSTLLKGIEHVIKSAKPGHSLINLSLSGPHSRLIDDALNEIVLNYNIPVFASAGNAGTDACFFTPSSNPNVFSVGAIDMEDRVPHYSDVGECVSMYAPGSNIVSAYVGGNDSSKSMDGTSMASPHVAGTAANLMAKKNFSTAYELYQAIRDLATKDVIYFDPEKKKALDKELNLYIEKSVEEMSADGLQLPIKHVKAIIAPHAGIRYSGPTSAYAYKCFETENIKRVFILGPSHVCATRECLLPNYDTYETPLGNLPLDLSVVEDLHKTGLFGLADPEDEINEHSIEMHLPFIYKAFEKQLSDIKIVPIIVGSPTEAKKKEYAKLLVPYLKDPETLFIISSDFCHWGRRFRYTYYNQDKGHGIHLNRNNVSSTIVRPIYESIKELDNQGIKAIESLSFDQFENYLNETDNTICGRNPIGVLLACLEEIKGDQSARCLKYAQSSKCRTLEDSSVSYASIYIQVVPEQ</sequence>
<keyword evidence="4 5" id="KW-0720">Serine protease</keyword>